<evidence type="ECO:0000313" key="2">
    <source>
        <dbReference type="Proteomes" id="UP001283361"/>
    </source>
</evidence>
<reference evidence="1" key="1">
    <citation type="journal article" date="2023" name="G3 (Bethesda)">
        <title>A reference genome for the long-term kleptoplast-retaining sea slug Elysia crispata morphotype clarki.</title>
        <authorList>
            <person name="Eastman K.E."/>
            <person name="Pendleton A.L."/>
            <person name="Shaikh M.A."/>
            <person name="Suttiyut T."/>
            <person name="Ogas R."/>
            <person name="Tomko P."/>
            <person name="Gavelis G."/>
            <person name="Widhalm J.R."/>
            <person name="Wisecaver J.H."/>
        </authorList>
    </citation>
    <scope>NUCLEOTIDE SEQUENCE</scope>
    <source>
        <strain evidence="1">ECLA1</strain>
    </source>
</reference>
<accession>A0AAE1DMG1</accession>
<protein>
    <submittedName>
        <fullName evidence="1">Uncharacterized protein</fullName>
    </submittedName>
</protein>
<proteinExistence type="predicted"/>
<gene>
    <name evidence="1" type="ORF">RRG08_018814</name>
</gene>
<evidence type="ECO:0000313" key="1">
    <source>
        <dbReference type="EMBL" id="KAK3774823.1"/>
    </source>
</evidence>
<organism evidence="1 2">
    <name type="scientific">Elysia crispata</name>
    <name type="common">lettuce slug</name>
    <dbReference type="NCBI Taxonomy" id="231223"/>
    <lineage>
        <taxon>Eukaryota</taxon>
        <taxon>Metazoa</taxon>
        <taxon>Spiralia</taxon>
        <taxon>Lophotrochozoa</taxon>
        <taxon>Mollusca</taxon>
        <taxon>Gastropoda</taxon>
        <taxon>Heterobranchia</taxon>
        <taxon>Euthyneura</taxon>
        <taxon>Panpulmonata</taxon>
        <taxon>Sacoglossa</taxon>
        <taxon>Placobranchoidea</taxon>
        <taxon>Plakobranchidae</taxon>
        <taxon>Elysia</taxon>
    </lineage>
</organism>
<sequence>MLKGHPVQRHANNIATRTLRLLIVLLSCTSPRHRTMRTAMGTASGTTCSDRSKLGRGGIIEKEKKEGGSCALCHRLHLIDRHRASLVRVSHSRAARSRWGVRRRWEV</sequence>
<dbReference type="AlphaFoldDB" id="A0AAE1DMG1"/>
<dbReference type="EMBL" id="JAWDGP010003385">
    <property type="protein sequence ID" value="KAK3774823.1"/>
    <property type="molecule type" value="Genomic_DNA"/>
</dbReference>
<comment type="caution">
    <text evidence="1">The sequence shown here is derived from an EMBL/GenBank/DDBJ whole genome shotgun (WGS) entry which is preliminary data.</text>
</comment>
<keyword evidence="2" id="KW-1185">Reference proteome</keyword>
<dbReference type="Proteomes" id="UP001283361">
    <property type="component" value="Unassembled WGS sequence"/>
</dbReference>
<name>A0AAE1DMG1_9GAST</name>